<evidence type="ECO:0000313" key="3">
    <source>
        <dbReference type="Proteomes" id="UP000031737"/>
    </source>
</evidence>
<gene>
    <name evidence="2" type="ORF">TRSC58_02319</name>
</gene>
<dbReference type="AlphaFoldDB" id="A0A061J506"/>
<sequence length="1138" mass="121107">MCSMPDEARRDGCISLFAHSSAASRRLYLLAAALSIPPDRLLRYTIEVQRRGAHRHHRRAQRGPLGVTAATTVVCGTSTTCPEAGMTAETGTPQEFPLLLHGILSALVLPFSSLESSPAVSAAASKKTREPVMTYMKQGNRKSLSRQKCGGSRTTSGAGGTPAVSKEVNSGGPQHVDMHEHFAFLEDMVVSQRVREPDPISQTGIGTIFFSSKHTTTTTSSSSSGGGSTCSSSSSSSGSGSGSGSGCGGDDVEATSVSAGSPIHKGEAGSSVAAPKKASKAAHSHVYELRQTPPFHQEASIAQLLSELAEPFFASGGHAIGISSGSGGNERRSSDVGPSMDLQQCMRLIPQELHTAAGVSRVSELYPPFMPLLLEALLKESVHESSFGLAARCVVMRLIELSAPMFVSRFFKRGSGASVDVADNDKEEEMCHSMMLRATQRLATTAFTLLEVIEDPVWVLDLSGALVASQLLHPSALRTVLHRRALDLAKLPPLWKPTVALAYCLVTQHSLHAVVRAEAELSAGSRPEERLSASSESGGSIDDTAVVESLPQYSCTCTGGCSGEAAASSLLPEQEPHPPPHLHHQDSHPSLQSRRSSVSAEAGSGMPSDVGLSVALMGRAASLTLSFRFSSPQQPSGTDVEGAPPLRWLFPERVPPVVTLPNSIVMTCMVLCAGALSRHAVVALGQWCLRSLRALPATPCAVGLTHLMLKYPQFLKKALLRVSSGLFLSSAASTSSATTSAATAAVAAVTSSTKSSRSHGDGKATTLFCIAVFMEGCQVANKVMLRQANLRMDGRLAMAWQRDTASSMAAEEEHLSDFAETPYVHEDSTLHELREVQCYLVMLLQALVMRSGVQLPTDAQGELFALFVTTARLRVAVGSPKEEGVGAAAGCLPVENGGCQAPQRTLSQEVLKLVDESFGAVARAVDILLHDYDAGCPRQLCESLVSLLPPQNTLFSELQRVGAWEKHLDCLETVQAAAEAYREACRSTLSRPPSQEEADVNAAPSSFWSSVAAHDKDALSRPMSLLELQQELEWRAKRAVVAVRSGAEVMFGSLVSLLPCSGEPLCLAATPDGGLPVAQQLWWVEHTIVYLVEEWWRSRVSAPAMFRFNAEDTAETSSGGVFRREAPKSFIECCSHPI</sequence>
<feature type="region of interest" description="Disordered" evidence="1">
    <location>
        <begin position="214"/>
        <end position="279"/>
    </location>
</feature>
<feature type="compositionally biased region" description="Low complexity" evidence="1">
    <location>
        <begin position="215"/>
        <end position="238"/>
    </location>
</feature>
<feature type="region of interest" description="Disordered" evidence="1">
    <location>
        <begin position="522"/>
        <end position="542"/>
    </location>
</feature>
<feature type="compositionally biased region" description="Gly residues" evidence="1">
    <location>
        <begin position="239"/>
        <end position="249"/>
    </location>
</feature>
<reference evidence="2 3" key="1">
    <citation type="submission" date="2013-07" db="EMBL/GenBank/DDBJ databases">
        <authorList>
            <person name="Stoco P.H."/>
            <person name="Wagner G."/>
            <person name="Gerber A."/>
            <person name="Zaha A."/>
            <person name="Thompson C."/>
            <person name="Bartholomeu D.C."/>
            <person name="Luckemeyer D.D."/>
            <person name="Bahia D."/>
            <person name="Loreto E."/>
            <person name="Prestes E.B."/>
            <person name="Lima F.M."/>
            <person name="Rodrigues-Luiz G."/>
            <person name="Vallejo G.A."/>
            <person name="Filho J.F."/>
            <person name="Monteiro K.M."/>
            <person name="Tyler K.M."/>
            <person name="de Almeida L.G."/>
            <person name="Ortiz M.F."/>
            <person name="Siervo M.A."/>
            <person name="de Moraes M.H."/>
            <person name="Cunha O.L."/>
            <person name="Mendonca-Neto R."/>
            <person name="Silva R."/>
            <person name="Teixeira S.M."/>
            <person name="Murta S.M."/>
            <person name="Sincero T.C."/>
            <person name="Mendes T.A."/>
            <person name="Urmenyi T.P."/>
            <person name="Silva V.G."/>
            <person name="da Rocha W.D."/>
            <person name="Andersson B."/>
            <person name="Romanha A.J."/>
            <person name="Steindel M."/>
            <person name="de Vasconcelos A.T."/>
            <person name="Grisard E.C."/>
        </authorList>
    </citation>
    <scope>NUCLEOTIDE SEQUENCE [LARGE SCALE GENOMIC DNA]</scope>
    <source>
        <strain evidence="2 3">SC58</strain>
    </source>
</reference>
<dbReference type="OrthoDB" id="250922at2759"/>
<name>A0A061J506_TRYRA</name>
<proteinExistence type="predicted"/>
<dbReference type="Proteomes" id="UP000031737">
    <property type="component" value="Unassembled WGS sequence"/>
</dbReference>
<keyword evidence="3" id="KW-1185">Reference proteome</keyword>
<feature type="region of interest" description="Disordered" evidence="1">
    <location>
        <begin position="570"/>
        <end position="606"/>
    </location>
</feature>
<organism evidence="2 3">
    <name type="scientific">Trypanosoma rangeli SC58</name>
    <dbReference type="NCBI Taxonomy" id="429131"/>
    <lineage>
        <taxon>Eukaryota</taxon>
        <taxon>Discoba</taxon>
        <taxon>Euglenozoa</taxon>
        <taxon>Kinetoplastea</taxon>
        <taxon>Metakinetoplastina</taxon>
        <taxon>Trypanosomatida</taxon>
        <taxon>Trypanosomatidae</taxon>
        <taxon>Trypanosoma</taxon>
        <taxon>Herpetosoma</taxon>
    </lineage>
</organism>
<comment type="caution">
    <text evidence="2">The sequence shown here is derived from an EMBL/GenBank/DDBJ whole genome shotgun (WGS) entry which is preliminary data.</text>
</comment>
<evidence type="ECO:0000256" key="1">
    <source>
        <dbReference type="SAM" id="MobiDB-lite"/>
    </source>
</evidence>
<evidence type="ECO:0000313" key="2">
    <source>
        <dbReference type="EMBL" id="ESL09954.1"/>
    </source>
</evidence>
<feature type="region of interest" description="Disordered" evidence="1">
    <location>
        <begin position="138"/>
        <end position="174"/>
    </location>
</feature>
<accession>A0A061J506</accession>
<protein>
    <submittedName>
        <fullName evidence="2">Uncharacterized protein</fullName>
    </submittedName>
</protein>
<dbReference type="EMBL" id="AUPL01002319">
    <property type="protein sequence ID" value="ESL09954.1"/>
    <property type="molecule type" value="Genomic_DNA"/>
</dbReference>
<feature type="compositionally biased region" description="Basic and acidic residues" evidence="1">
    <location>
        <begin position="574"/>
        <end position="587"/>
    </location>
</feature>
<dbReference type="VEuPathDB" id="TriTrypDB:TRSC58_02319"/>